<protein>
    <submittedName>
        <fullName evidence="1">Uncharacterized protein</fullName>
    </submittedName>
</protein>
<evidence type="ECO:0000313" key="1">
    <source>
        <dbReference type="EMBL" id="KTB32082.1"/>
    </source>
</evidence>
<dbReference type="EMBL" id="LATX01002260">
    <property type="protein sequence ID" value="KTB32082.1"/>
    <property type="molecule type" value="Genomic_DNA"/>
</dbReference>
<evidence type="ECO:0000313" key="2">
    <source>
        <dbReference type="Proteomes" id="UP000054988"/>
    </source>
</evidence>
<accession>A0A0W0F7G1</accession>
<sequence>MAQQLKDISHTSKWLEGGSYSRIYCQYMCKILITDIWFETHRIQMSAVKGWRVM</sequence>
<organism evidence="1 2">
    <name type="scientific">Moniliophthora roreri</name>
    <name type="common">Frosty pod rot fungus</name>
    <name type="synonym">Monilia roreri</name>
    <dbReference type="NCBI Taxonomy" id="221103"/>
    <lineage>
        <taxon>Eukaryota</taxon>
        <taxon>Fungi</taxon>
        <taxon>Dikarya</taxon>
        <taxon>Basidiomycota</taxon>
        <taxon>Agaricomycotina</taxon>
        <taxon>Agaricomycetes</taxon>
        <taxon>Agaricomycetidae</taxon>
        <taxon>Agaricales</taxon>
        <taxon>Marasmiineae</taxon>
        <taxon>Marasmiaceae</taxon>
        <taxon>Moniliophthora</taxon>
    </lineage>
</organism>
<gene>
    <name evidence="1" type="ORF">WG66_15329</name>
</gene>
<name>A0A0W0F7G1_MONRR</name>
<comment type="caution">
    <text evidence="1">The sequence shown here is derived from an EMBL/GenBank/DDBJ whole genome shotgun (WGS) entry which is preliminary data.</text>
</comment>
<dbReference type="AlphaFoldDB" id="A0A0W0F7G1"/>
<dbReference type="Proteomes" id="UP000054988">
    <property type="component" value="Unassembled WGS sequence"/>
</dbReference>
<proteinExistence type="predicted"/>
<reference evidence="1 2" key="1">
    <citation type="submission" date="2015-12" db="EMBL/GenBank/DDBJ databases">
        <title>Draft genome sequence of Moniliophthora roreri, the causal agent of frosty pod rot of cacao.</title>
        <authorList>
            <person name="Aime M.C."/>
            <person name="Diaz-Valderrama J.R."/>
            <person name="Kijpornyongpan T."/>
            <person name="Phillips-Mora W."/>
        </authorList>
    </citation>
    <scope>NUCLEOTIDE SEQUENCE [LARGE SCALE GENOMIC DNA]</scope>
    <source>
        <strain evidence="1 2">MCA 2952</strain>
    </source>
</reference>